<keyword evidence="3" id="KW-1185">Reference proteome</keyword>
<dbReference type="EMBL" id="CP008887">
    <property type="protein sequence ID" value="AIU68896.1"/>
    <property type="molecule type" value="Genomic_DNA"/>
</dbReference>
<dbReference type="HOGENOM" id="CLU_2044531_0_0_2"/>
<dbReference type="InterPro" id="IPR019235">
    <property type="entry name" value="DUF2178_TM"/>
</dbReference>
<dbReference type="Pfam" id="PF09946">
    <property type="entry name" value="DUF2178"/>
    <property type="match status" value="1"/>
</dbReference>
<organism evidence="2 3">
    <name type="scientific">Thermococcus eurythermalis</name>
    <dbReference type="NCBI Taxonomy" id="1505907"/>
    <lineage>
        <taxon>Archaea</taxon>
        <taxon>Methanobacteriati</taxon>
        <taxon>Methanobacteriota</taxon>
        <taxon>Thermococci</taxon>
        <taxon>Thermococcales</taxon>
        <taxon>Thermococcaceae</taxon>
        <taxon>Thermococcus</taxon>
    </lineage>
</organism>
<keyword evidence="1" id="KW-0812">Transmembrane</keyword>
<evidence type="ECO:0008006" key="4">
    <source>
        <dbReference type="Google" id="ProtNLM"/>
    </source>
</evidence>
<keyword evidence="1" id="KW-0472">Membrane</keyword>
<feature type="transmembrane region" description="Helical" evidence="1">
    <location>
        <begin position="94"/>
        <end position="116"/>
    </location>
</feature>
<dbReference type="AlphaFoldDB" id="A0A097QQZ4"/>
<evidence type="ECO:0000313" key="3">
    <source>
        <dbReference type="Proteomes" id="UP000029980"/>
    </source>
</evidence>
<gene>
    <name evidence="2" type="ORF">TEU_00295</name>
</gene>
<reference evidence="2 3" key="1">
    <citation type="journal article" date="2015" name="Int. J. Syst. Evol. Microbiol.">
        <title>Thermococcus eurythermalis sp. nov., a conditional piezophilic hyperthermophilic archaeon with a wide temperature range isolated from an oil-immersed chimney in the Guaymas Basin.</title>
        <authorList>
            <person name="Zhao W."/>
            <person name="Zeng X."/>
            <person name="Xiao X."/>
        </authorList>
    </citation>
    <scope>NUCLEOTIDE SEQUENCE [LARGE SCALE GENOMIC DNA]</scope>
    <source>
        <strain evidence="2 3">A501</strain>
    </source>
</reference>
<dbReference type="GeneID" id="25151869"/>
<feature type="transmembrane region" description="Helical" evidence="1">
    <location>
        <begin position="31"/>
        <end position="49"/>
    </location>
</feature>
<keyword evidence="1" id="KW-1133">Transmembrane helix</keyword>
<dbReference type="Proteomes" id="UP000029980">
    <property type="component" value="Chromosome"/>
</dbReference>
<protein>
    <recommendedName>
        <fullName evidence="4">DUF2178 domain-containing protein</fullName>
    </recommendedName>
</protein>
<feature type="transmembrane region" description="Helical" evidence="1">
    <location>
        <begin position="70"/>
        <end position="88"/>
    </location>
</feature>
<evidence type="ECO:0000256" key="1">
    <source>
        <dbReference type="SAM" id="Phobius"/>
    </source>
</evidence>
<proteinExistence type="predicted"/>
<sequence length="120" mass="13323">MKYGHLLGILSAAIIIGLAYSVKAGRPYLAVGTLVLGVLLVQALNWYYNSKIERIKDERTELIDAKSTKNGYAVMSFLLFAEYVWEYAHGNMDVAVKLLVPLGVGSVVLLISQYYYGRAM</sequence>
<dbReference type="OrthoDB" id="91084at2157"/>
<dbReference type="KEGG" id="teu:TEU_00295"/>
<evidence type="ECO:0000313" key="2">
    <source>
        <dbReference type="EMBL" id="AIU68896.1"/>
    </source>
</evidence>
<dbReference type="STRING" id="1505907.TEU_00295"/>
<name>A0A097QQZ4_9EURY</name>
<accession>A0A097QQZ4</accession>
<dbReference type="RefSeq" id="WP_050001879.1">
    <property type="nucleotide sequence ID" value="NZ_CP008887.1"/>
</dbReference>